<organism evidence="2 3">
    <name type="scientific">Campylobacter concisus</name>
    <dbReference type="NCBI Taxonomy" id="199"/>
    <lineage>
        <taxon>Bacteria</taxon>
        <taxon>Pseudomonadati</taxon>
        <taxon>Campylobacterota</taxon>
        <taxon>Epsilonproteobacteria</taxon>
        <taxon>Campylobacterales</taxon>
        <taxon>Campylobacteraceae</taxon>
        <taxon>Campylobacter</taxon>
    </lineage>
</organism>
<feature type="transmembrane region" description="Helical" evidence="1">
    <location>
        <begin position="181"/>
        <end position="199"/>
    </location>
</feature>
<evidence type="ECO:0000256" key="1">
    <source>
        <dbReference type="SAM" id="Phobius"/>
    </source>
</evidence>
<accession>A0A0M4SAC2</accession>
<name>A0A0M4SAC2_9BACT</name>
<keyword evidence="1" id="KW-1133">Transmembrane helix</keyword>
<dbReference type="EMBL" id="CP012541">
    <property type="protein sequence ID" value="ALF47010.1"/>
    <property type="molecule type" value="Genomic_DNA"/>
</dbReference>
<evidence type="ECO:0000313" key="2">
    <source>
        <dbReference type="EMBL" id="ALF47010.1"/>
    </source>
</evidence>
<protein>
    <submittedName>
        <fullName evidence="2">Putative membrane protein</fullName>
    </submittedName>
</protein>
<proteinExistence type="predicted"/>
<sequence>MCVVSAYIKPPFCRLGVRKFILIFIFLLSQSLALGANFVINNDEILSQKVSVKLNEIGSELYAKSGINLVVGVYKDGELEALFKDQNLSSPYAFLLLIKGKKKVEIFADANTSKLFNKEQILSVNPESGTIIPILVSKNGKDVYNAAILNGYADIAEQIASSLNLQLESSVGNSNKTTLNFLRFFIYGLVAFFIIVIFYKKVKNG</sequence>
<keyword evidence="1" id="KW-0472">Membrane</keyword>
<dbReference type="KEGG" id="ccoc:CCON33237_0301"/>
<keyword evidence="1" id="KW-0812">Transmembrane</keyword>
<gene>
    <name evidence="2" type="ORF">CCON33237_0301</name>
</gene>
<feature type="transmembrane region" description="Helical" evidence="1">
    <location>
        <begin position="20"/>
        <end position="40"/>
    </location>
</feature>
<dbReference type="Proteomes" id="UP000066049">
    <property type="component" value="Chromosome"/>
</dbReference>
<dbReference type="AlphaFoldDB" id="A0A0M4SAC2"/>
<reference evidence="3" key="1">
    <citation type="submission" date="2015-08" db="EMBL/GenBank/DDBJ databases">
        <title>Comparative genomics of the Campylobacter concisus group.</title>
        <authorList>
            <person name="Miller W.G."/>
            <person name="Yee E."/>
            <person name="Chapman M.H."/>
            <person name="Huynh S."/>
            <person name="Bono J.L."/>
            <person name="On S.L.W."/>
            <person name="St Leger J."/>
            <person name="Foster G."/>
            <person name="Parker C.T."/>
        </authorList>
    </citation>
    <scope>NUCLEOTIDE SEQUENCE [LARGE SCALE GENOMIC DNA]</scope>
    <source>
        <strain evidence="3">ATCC 33237</strain>
    </source>
</reference>
<dbReference type="PATRIC" id="fig|199.248.peg.318"/>
<evidence type="ECO:0000313" key="3">
    <source>
        <dbReference type="Proteomes" id="UP000066049"/>
    </source>
</evidence>